<dbReference type="Gene3D" id="3.40.830.10">
    <property type="entry name" value="LigB-like"/>
    <property type="match status" value="1"/>
</dbReference>
<sequence length="236" mass="24765">MISRVAVVPHPPLLVPELSPGCAADLRTACLTAVSRLGKAWLAVGAHDDDLSIEPESAGTFRGYGVDVPVSLSTERVPSGELPLPALVAGWLRERAGAASVRIRLVPRATPAAECERIGKELADSPETSLLILADGSNRHGPRSPGSEDARAPAFDESVAEALRNADVPGLLALDVRLAEELGAGGRAPWQVLAGLGPGWRAELLYSDAPFGVGYHVAVWERASRPSGDPVDGQRR</sequence>
<dbReference type="CDD" id="cd07951">
    <property type="entry name" value="ED_3B_N_AMMECR1"/>
    <property type="match status" value="1"/>
</dbReference>
<proteinExistence type="predicted"/>
<reference evidence="2" key="1">
    <citation type="journal article" date="2019" name="Int. J. Syst. Evol. Microbiol.">
        <title>The Global Catalogue of Microorganisms (GCM) 10K type strain sequencing project: providing services to taxonomists for standard genome sequencing and annotation.</title>
        <authorList>
            <consortium name="The Broad Institute Genomics Platform"/>
            <consortium name="The Broad Institute Genome Sequencing Center for Infectious Disease"/>
            <person name="Wu L."/>
            <person name="Ma J."/>
        </authorList>
    </citation>
    <scope>NUCLEOTIDE SEQUENCE [LARGE SCALE GENOMIC DNA]</scope>
    <source>
        <strain evidence="2">CGMCC 4.7645</strain>
    </source>
</reference>
<dbReference type="RefSeq" id="WP_378266761.1">
    <property type="nucleotide sequence ID" value="NZ_JBHUKR010000009.1"/>
</dbReference>
<dbReference type="SUPFAM" id="SSF53213">
    <property type="entry name" value="LigB-like"/>
    <property type="match status" value="1"/>
</dbReference>
<keyword evidence="2" id="KW-1185">Reference proteome</keyword>
<organism evidence="1 2">
    <name type="scientific">Amycolatopsis pigmentata</name>
    <dbReference type="NCBI Taxonomy" id="450801"/>
    <lineage>
        <taxon>Bacteria</taxon>
        <taxon>Bacillati</taxon>
        <taxon>Actinomycetota</taxon>
        <taxon>Actinomycetes</taxon>
        <taxon>Pseudonocardiales</taxon>
        <taxon>Pseudonocardiaceae</taxon>
        <taxon>Amycolatopsis</taxon>
    </lineage>
</organism>
<name>A0ABW5FZ11_9PSEU</name>
<accession>A0ABW5FZ11</accession>
<dbReference type="Proteomes" id="UP001597417">
    <property type="component" value="Unassembled WGS sequence"/>
</dbReference>
<evidence type="ECO:0000313" key="1">
    <source>
        <dbReference type="EMBL" id="MFD2418757.1"/>
    </source>
</evidence>
<evidence type="ECO:0000313" key="2">
    <source>
        <dbReference type="Proteomes" id="UP001597417"/>
    </source>
</evidence>
<comment type="caution">
    <text evidence="1">The sequence shown here is derived from an EMBL/GenBank/DDBJ whole genome shotgun (WGS) entry which is preliminary data.</text>
</comment>
<protein>
    <submittedName>
        <fullName evidence="1">Class III extradiol dioxygenase subunit B-like domain-containing protein</fullName>
    </submittedName>
</protein>
<dbReference type="EMBL" id="JBHUKR010000009">
    <property type="protein sequence ID" value="MFD2418757.1"/>
    <property type="molecule type" value="Genomic_DNA"/>
</dbReference>
<gene>
    <name evidence="1" type="ORF">ACFSXZ_20735</name>
</gene>